<dbReference type="InterPro" id="IPR016208">
    <property type="entry name" value="Ald_Oxase/xanthine_DH-like"/>
</dbReference>
<dbReference type="AlphaFoldDB" id="A0A382LUF7"/>
<dbReference type="SMART" id="SM01008">
    <property type="entry name" value="Ald_Xan_dh_C"/>
    <property type="match status" value="1"/>
</dbReference>
<dbReference type="SUPFAM" id="SSF56003">
    <property type="entry name" value="Molybdenum cofactor-binding domain"/>
    <property type="match status" value="1"/>
</dbReference>
<dbReference type="GO" id="GO:0005506">
    <property type="term" value="F:iron ion binding"/>
    <property type="evidence" value="ECO:0007669"/>
    <property type="project" value="InterPro"/>
</dbReference>
<evidence type="ECO:0000313" key="4">
    <source>
        <dbReference type="EMBL" id="SVC40260.1"/>
    </source>
</evidence>
<feature type="non-terminal residue" evidence="4">
    <location>
        <position position="394"/>
    </location>
</feature>
<dbReference type="PANTHER" id="PTHR11908">
    <property type="entry name" value="XANTHINE DEHYDROGENASE"/>
    <property type="match status" value="1"/>
</dbReference>
<dbReference type="InterPro" id="IPR036856">
    <property type="entry name" value="Ald_Oxase/Xan_DH_a/b_sf"/>
</dbReference>
<reference evidence="4" key="1">
    <citation type="submission" date="2018-05" db="EMBL/GenBank/DDBJ databases">
        <authorList>
            <person name="Lanie J.A."/>
            <person name="Ng W.-L."/>
            <person name="Kazmierczak K.M."/>
            <person name="Andrzejewski T.M."/>
            <person name="Davidsen T.M."/>
            <person name="Wayne K.J."/>
            <person name="Tettelin H."/>
            <person name="Glass J.I."/>
            <person name="Rusch D."/>
            <person name="Podicherti R."/>
            <person name="Tsui H.-C.T."/>
            <person name="Winkler M.E."/>
        </authorList>
    </citation>
    <scope>NUCLEOTIDE SEQUENCE</scope>
</reference>
<dbReference type="InterPro" id="IPR037165">
    <property type="entry name" value="AldOxase/xan_DH_Mopterin-bd_sf"/>
</dbReference>
<gene>
    <name evidence="4" type="ORF">METZ01_LOCUS293114</name>
</gene>
<dbReference type="Pfam" id="PF01315">
    <property type="entry name" value="Ald_Xan_dh_C"/>
    <property type="match status" value="1"/>
</dbReference>
<evidence type="ECO:0000259" key="3">
    <source>
        <dbReference type="SMART" id="SM01008"/>
    </source>
</evidence>
<feature type="domain" description="Aldehyde oxidase/xanthine dehydrogenase a/b hammerhead" evidence="3">
    <location>
        <begin position="1"/>
        <end position="111"/>
    </location>
</feature>
<dbReference type="EMBL" id="UINC01089290">
    <property type="protein sequence ID" value="SVC40260.1"/>
    <property type="molecule type" value="Genomic_DNA"/>
</dbReference>
<dbReference type="InterPro" id="IPR008274">
    <property type="entry name" value="AldOxase/xan_DH_MoCoBD1"/>
</dbReference>
<sequence>QFIDDIALPRMLHVAFCRSDYAHARIISINTVGVGAMPGVVGIFTAQDLEDEFKPTRAASRMADYYATELGALARGKVRYVGEAVVAVLAQSRYLAEDAAERVVIDYEPLGDAVEPLANLSNDSPLLHEDAGTNTLVTRTFQRGNVDEAVDGAAVRVRDTFRMHRKTPTAMENRGYVADYDQGRRTLTLHSTTQITGIIRDALEEMLDIPGNRLRVIAPDMGGGFGGKASLYPEEILVCLLAIRLARPVKWLSDRREDLMTTSQAFDEIVEAELALDGQGQILGLRADCVGDVGAYSIYPWTAAIEPVQVVSFLPGPYRVANYWARARAVSTTKAPTGAYRGVGRPISAFVMERLMDMAAMELGIDPLEIRRRNMIREAEFPYKSASGIVWDKC</sequence>
<feature type="non-terminal residue" evidence="4">
    <location>
        <position position="1"/>
    </location>
</feature>
<dbReference type="GO" id="GO:0016491">
    <property type="term" value="F:oxidoreductase activity"/>
    <property type="evidence" value="ECO:0007669"/>
    <property type="project" value="UniProtKB-KW"/>
</dbReference>
<evidence type="ECO:0000256" key="1">
    <source>
        <dbReference type="ARBA" id="ARBA00022505"/>
    </source>
</evidence>
<name>A0A382LUF7_9ZZZZ</name>
<dbReference type="PANTHER" id="PTHR11908:SF132">
    <property type="entry name" value="ALDEHYDE OXIDASE 1-RELATED"/>
    <property type="match status" value="1"/>
</dbReference>
<dbReference type="Gene3D" id="3.30.365.10">
    <property type="entry name" value="Aldehyde oxidase/xanthine dehydrogenase, molybdopterin binding domain"/>
    <property type="match status" value="3"/>
</dbReference>
<dbReference type="SUPFAM" id="SSF54665">
    <property type="entry name" value="CO dehydrogenase molybdoprotein N-domain-like"/>
    <property type="match status" value="1"/>
</dbReference>
<dbReference type="InterPro" id="IPR000674">
    <property type="entry name" value="Ald_Oxase/Xan_DH_a/b"/>
</dbReference>
<keyword evidence="1" id="KW-0500">Molybdenum</keyword>
<protein>
    <recommendedName>
        <fullName evidence="3">Aldehyde oxidase/xanthine dehydrogenase a/b hammerhead domain-containing protein</fullName>
    </recommendedName>
</protein>
<organism evidence="4">
    <name type="scientific">marine metagenome</name>
    <dbReference type="NCBI Taxonomy" id="408172"/>
    <lineage>
        <taxon>unclassified sequences</taxon>
        <taxon>metagenomes</taxon>
        <taxon>ecological metagenomes</taxon>
    </lineage>
</organism>
<dbReference type="Pfam" id="PF02738">
    <property type="entry name" value="MoCoBD_1"/>
    <property type="match status" value="1"/>
</dbReference>
<evidence type="ECO:0000256" key="2">
    <source>
        <dbReference type="ARBA" id="ARBA00023002"/>
    </source>
</evidence>
<keyword evidence="2" id="KW-0560">Oxidoreductase</keyword>
<proteinExistence type="predicted"/>
<dbReference type="Gene3D" id="3.90.1170.50">
    <property type="entry name" value="Aldehyde oxidase/xanthine dehydrogenase, a/b hammerhead"/>
    <property type="match status" value="1"/>
</dbReference>
<accession>A0A382LUF7</accession>